<dbReference type="InterPro" id="IPR001173">
    <property type="entry name" value="Glyco_trans_2-like"/>
</dbReference>
<dbReference type="Gene3D" id="3.90.550.10">
    <property type="entry name" value="Spore Coat Polysaccharide Biosynthesis Protein SpsA, Chain A"/>
    <property type="match status" value="1"/>
</dbReference>
<protein>
    <submittedName>
        <fullName evidence="2">Glycosyltransferase family 2 protein</fullName>
    </submittedName>
</protein>
<organism evidence="2 3">
    <name type="scientific">Flavobacterium kayseriense</name>
    <dbReference type="NCBI Taxonomy" id="2764714"/>
    <lineage>
        <taxon>Bacteria</taxon>
        <taxon>Pseudomonadati</taxon>
        <taxon>Bacteroidota</taxon>
        <taxon>Flavobacteriia</taxon>
        <taxon>Flavobacteriales</taxon>
        <taxon>Flavobacteriaceae</taxon>
        <taxon>Flavobacterium</taxon>
    </lineage>
</organism>
<gene>
    <name evidence="2" type="ORF">H8R23_08470</name>
</gene>
<comment type="caution">
    <text evidence="2">The sequence shown here is derived from an EMBL/GenBank/DDBJ whole genome shotgun (WGS) entry which is preliminary data.</text>
</comment>
<dbReference type="PANTHER" id="PTHR22916:SF3">
    <property type="entry name" value="UDP-GLCNAC:BETAGAL BETA-1,3-N-ACETYLGLUCOSAMINYLTRANSFERASE-LIKE PROTEIN 1"/>
    <property type="match status" value="1"/>
</dbReference>
<name>A0ABR7J7I5_9FLAO</name>
<dbReference type="RefSeq" id="WP_187010020.1">
    <property type="nucleotide sequence ID" value="NZ_JACRUI010000002.1"/>
</dbReference>
<dbReference type="CDD" id="cd00761">
    <property type="entry name" value="Glyco_tranf_GTA_type"/>
    <property type="match status" value="1"/>
</dbReference>
<proteinExistence type="predicted"/>
<dbReference type="PANTHER" id="PTHR22916">
    <property type="entry name" value="GLYCOSYLTRANSFERASE"/>
    <property type="match status" value="1"/>
</dbReference>
<evidence type="ECO:0000313" key="3">
    <source>
        <dbReference type="Proteomes" id="UP000629963"/>
    </source>
</evidence>
<dbReference type="InterPro" id="IPR029044">
    <property type="entry name" value="Nucleotide-diphossugar_trans"/>
</dbReference>
<accession>A0ABR7J7I5</accession>
<sequence length="300" mass="34880">MKSLVSIIIPCYNQDKFLDETLQSVFNQSCTNWECIIVNDGSIDRTEIIATEWVAKDNRFIYTHQVNKGVSAARNIGLMLAEGEYIQFLDADDVLAVDKIQVSLEAIFKNNVQVCCCNYSMFTNSTIHVLPPFSKLASFEFNFENLARYWNDGFTIPIHCWLFKTDLFADVAFPDGLNAQEDWIVWLRIFKKSPKTFYIDKHLAFYRLNPNGRTQTGGFFNETLEAIHYLKEFLNETDFRLLYESAIVRNNIGMLYWRKREVDLKKSNTYQFGLLCKKIIKKIGLLKSAKAVFEFLNPLK</sequence>
<evidence type="ECO:0000259" key="1">
    <source>
        <dbReference type="Pfam" id="PF00535"/>
    </source>
</evidence>
<dbReference type="Proteomes" id="UP000629963">
    <property type="component" value="Unassembled WGS sequence"/>
</dbReference>
<reference evidence="2 3" key="1">
    <citation type="submission" date="2020-08" db="EMBL/GenBank/DDBJ databases">
        <title>Description of novel Flavobacterium F-380 isolate.</title>
        <authorList>
            <person name="Saticioglu I.B."/>
            <person name="Duman M."/>
            <person name="Altun S."/>
        </authorList>
    </citation>
    <scope>NUCLEOTIDE SEQUENCE [LARGE SCALE GENOMIC DNA]</scope>
    <source>
        <strain evidence="2 3">F-380</strain>
    </source>
</reference>
<dbReference type="Pfam" id="PF00535">
    <property type="entry name" value="Glycos_transf_2"/>
    <property type="match status" value="1"/>
</dbReference>
<feature type="domain" description="Glycosyltransferase 2-like" evidence="1">
    <location>
        <begin position="6"/>
        <end position="169"/>
    </location>
</feature>
<dbReference type="EMBL" id="JACRUJ010000002">
    <property type="protein sequence ID" value="MBC5841438.1"/>
    <property type="molecule type" value="Genomic_DNA"/>
</dbReference>
<dbReference type="SUPFAM" id="SSF53448">
    <property type="entry name" value="Nucleotide-diphospho-sugar transferases"/>
    <property type="match status" value="1"/>
</dbReference>
<evidence type="ECO:0000313" key="2">
    <source>
        <dbReference type="EMBL" id="MBC5841438.1"/>
    </source>
</evidence>
<keyword evidence="3" id="KW-1185">Reference proteome</keyword>